<dbReference type="Pfam" id="PF00392">
    <property type="entry name" value="GntR"/>
    <property type="match status" value="1"/>
</dbReference>
<dbReference type="InterPro" id="IPR000524">
    <property type="entry name" value="Tscrpt_reg_HTH_GntR"/>
</dbReference>
<keyword evidence="1" id="KW-0805">Transcription regulation</keyword>
<dbReference type="SUPFAM" id="SSF48008">
    <property type="entry name" value="GntR ligand-binding domain-like"/>
    <property type="match status" value="1"/>
</dbReference>
<dbReference type="PANTHER" id="PTHR43537:SF5">
    <property type="entry name" value="UXU OPERON TRANSCRIPTIONAL REGULATOR"/>
    <property type="match status" value="1"/>
</dbReference>
<keyword evidence="3" id="KW-0804">Transcription</keyword>
<evidence type="ECO:0000256" key="3">
    <source>
        <dbReference type="ARBA" id="ARBA00023163"/>
    </source>
</evidence>
<dbReference type="GO" id="GO:0003677">
    <property type="term" value="F:DNA binding"/>
    <property type="evidence" value="ECO:0007669"/>
    <property type="project" value="UniProtKB-KW"/>
</dbReference>
<dbReference type="Pfam" id="PF07729">
    <property type="entry name" value="FCD"/>
    <property type="match status" value="1"/>
</dbReference>
<dbReference type="PANTHER" id="PTHR43537">
    <property type="entry name" value="TRANSCRIPTIONAL REGULATOR, GNTR FAMILY"/>
    <property type="match status" value="1"/>
</dbReference>
<gene>
    <name evidence="5" type="primary">mcbR_1</name>
    <name evidence="5" type="ORF">V144x_15570</name>
</gene>
<dbReference type="EMBL" id="CP037920">
    <property type="protein sequence ID" value="QDT96104.1"/>
    <property type="molecule type" value="Genomic_DNA"/>
</dbReference>
<dbReference type="KEGG" id="gaw:V144x_15570"/>
<evidence type="ECO:0000259" key="4">
    <source>
        <dbReference type="PROSITE" id="PS50949"/>
    </source>
</evidence>
<dbReference type="Gene3D" id="1.20.120.530">
    <property type="entry name" value="GntR ligand-binding domain-like"/>
    <property type="match status" value="1"/>
</dbReference>
<keyword evidence="2" id="KW-0238">DNA-binding</keyword>
<dbReference type="Proteomes" id="UP000318704">
    <property type="component" value="Chromosome"/>
</dbReference>
<dbReference type="SMART" id="SM00345">
    <property type="entry name" value="HTH_GNTR"/>
    <property type="match status" value="1"/>
</dbReference>
<dbReference type="Gene3D" id="1.10.10.10">
    <property type="entry name" value="Winged helix-like DNA-binding domain superfamily/Winged helix DNA-binding domain"/>
    <property type="match status" value="1"/>
</dbReference>
<evidence type="ECO:0000256" key="1">
    <source>
        <dbReference type="ARBA" id="ARBA00023015"/>
    </source>
</evidence>
<dbReference type="SMART" id="SM00895">
    <property type="entry name" value="FCD"/>
    <property type="match status" value="1"/>
</dbReference>
<dbReference type="GO" id="GO:0003700">
    <property type="term" value="F:DNA-binding transcription factor activity"/>
    <property type="evidence" value="ECO:0007669"/>
    <property type="project" value="InterPro"/>
</dbReference>
<dbReference type="InterPro" id="IPR011711">
    <property type="entry name" value="GntR_C"/>
</dbReference>
<reference evidence="5 6" key="1">
    <citation type="submission" date="2019-03" db="EMBL/GenBank/DDBJ databases">
        <title>Deep-cultivation of Planctomycetes and their phenomic and genomic characterization uncovers novel biology.</title>
        <authorList>
            <person name="Wiegand S."/>
            <person name="Jogler M."/>
            <person name="Boedeker C."/>
            <person name="Pinto D."/>
            <person name="Vollmers J."/>
            <person name="Rivas-Marin E."/>
            <person name="Kohn T."/>
            <person name="Peeters S.H."/>
            <person name="Heuer A."/>
            <person name="Rast P."/>
            <person name="Oberbeckmann S."/>
            <person name="Bunk B."/>
            <person name="Jeske O."/>
            <person name="Meyerdierks A."/>
            <person name="Storesund J.E."/>
            <person name="Kallscheuer N."/>
            <person name="Luecker S."/>
            <person name="Lage O.M."/>
            <person name="Pohl T."/>
            <person name="Merkel B.J."/>
            <person name="Hornburger P."/>
            <person name="Mueller R.-W."/>
            <person name="Bruemmer F."/>
            <person name="Labrenz M."/>
            <person name="Spormann A.M."/>
            <person name="Op den Camp H."/>
            <person name="Overmann J."/>
            <person name="Amann R."/>
            <person name="Jetten M.S.M."/>
            <person name="Mascher T."/>
            <person name="Medema M.H."/>
            <person name="Devos D.P."/>
            <person name="Kaster A.-K."/>
            <person name="Ovreas L."/>
            <person name="Rohde M."/>
            <person name="Galperin M.Y."/>
            <person name="Jogler C."/>
        </authorList>
    </citation>
    <scope>NUCLEOTIDE SEQUENCE [LARGE SCALE GENOMIC DNA]</scope>
    <source>
        <strain evidence="5 6">V144</strain>
    </source>
</reference>
<dbReference type="PROSITE" id="PS50949">
    <property type="entry name" value="HTH_GNTR"/>
    <property type="match status" value="1"/>
</dbReference>
<dbReference type="RefSeq" id="WP_144983670.1">
    <property type="nucleotide sequence ID" value="NZ_CP037920.1"/>
</dbReference>
<evidence type="ECO:0000313" key="6">
    <source>
        <dbReference type="Proteomes" id="UP000318704"/>
    </source>
</evidence>
<organism evidence="5 6">
    <name type="scientific">Gimesia aquarii</name>
    <dbReference type="NCBI Taxonomy" id="2527964"/>
    <lineage>
        <taxon>Bacteria</taxon>
        <taxon>Pseudomonadati</taxon>
        <taxon>Planctomycetota</taxon>
        <taxon>Planctomycetia</taxon>
        <taxon>Planctomycetales</taxon>
        <taxon>Planctomycetaceae</taxon>
        <taxon>Gimesia</taxon>
    </lineage>
</organism>
<name>A0A517VSW0_9PLAN</name>
<evidence type="ECO:0000256" key="2">
    <source>
        <dbReference type="ARBA" id="ARBA00023125"/>
    </source>
</evidence>
<accession>A0A517VSW0</accession>
<proteinExistence type="predicted"/>
<protein>
    <submittedName>
        <fullName evidence="5">HTH-type transcriptional regulator McbR</fullName>
    </submittedName>
</protein>
<dbReference type="SUPFAM" id="SSF46785">
    <property type="entry name" value="Winged helix' DNA-binding domain"/>
    <property type="match status" value="1"/>
</dbReference>
<sequence length="237" mass="26360">MNTSEPQSEQSPSDISNVSLEIPQETSTLVETAYNQILLQIVRGMLPSGTVLKTTKLSDELGLSRTPIVQALQRLIADGIVTQVPQQRAVVAEGAEHWLVDIHEMRLLLEPHAVLHATRRLTPETLTLLSEHGKAAEPTAQLDWIPKAHAFDYQLHTSIARASGNLPLSESICKCMSFKRLTYEISDDSPELLRRDYAEHLIILEALQKRQPETASAAMLFHLRSSVEFRKAGGNII</sequence>
<feature type="domain" description="HTH gntR-type" evidence="4">
    <location>
        <begin position="27"/>
        <end position="94"/>
    </location>
</feature>
<dbReference type="InterPro" id="IPR036388">
    <property type="entry name" value="WH-like_DNA-bd_sf"/>
</dbReference>
<evidence type="ECO:0000313" key="5">
    <source>
        <dbReference type="EMBL" id="QDT96104.1"/>
    </source>
</evidence>
<dbReference type="AlphaFoldDB" id="A0A517VSW0"/>
<dbReference type="InterPro" id="IPR008920">
    <property type="entry name" value="TF_FadR/GntR_C"/>
</dbReference>
<dbReference type="InterPro" id="IPR036390">
    <property type="entry name" value="WH_DNA-bd_sf"/>
</dbReference>